<dbReference type="Gene3D" id="2.60.40.10">
    <property type="entry name" value="Immunoglobulins"/>
    <property type="match status" value="2"/>
</dbReference>
<proteinExistence type="inferred from homology"/>
<dbReference type="InterPro" id="IPR014756">
    <property type="entry name" value="Ig_E-set"/>
</dbReference>
<comment type="caution">
    <text evidence="4">The sequence shown here is derived from an EMBL/GenBank/DDBJ whole genome shotgun (WGS) entry which is preliminary data.</text>
</comment>
<protein>
    <submittedName>
        <fullName evidence="4">FLNB</fullName>
    </submittedName>
</protein>
<sequence length="105" mass="11042">MGVHIICVKHKGLHIPGSPFQFTVGPIVEGGAHKVHANGDGLDNAEVGHPNEFNIYTHEAGPGMLTVNVEGPSKATIMFEDKFPGSSVAAFRAPEPGIAFPVDLD</sequence>
<evidence type="ECO:0000256" key="1">
    <source>
        <dbReference type="ARBA" id="ARBA00009238"/>
    </source>
</evidence>
<dbReference type="SUPFAM" id="SSF81296">
    <property type="entry name" value="E set domains"/>
    <property type="match status" value="1"/>
</dbReference>
<dbReference type="Pfam" id="PF00630">
    <property type="entry name" value="Filamin"/>
    <property type="match status" value="1"/>
</dbReference>
<evidence type="ECO:0000256" key="2">
    <source>
        <dbReference type="ARBA" id="ARBA00022737"/>
    </source>
</evidence>
<organism evidence="4 5">
    <name type="scientific">Bugula neritina</name>
    <name type="common">Brown bryozoan</name>
    <name type="synonym">Sertularia neritina</name>
    <dbReference type="NCBI Taxonomy" id="10212"/>
    <lineage>
        <taxon>Eukaryota</taxon>
        <taxon>Metazoa</taxon>
        <taxon>Spiralia</taxon>
        <taxon>Lophotrochozoa</taxon>
        <taxon>Bryozoa</taxon>
        <taxon>Gymnolaemata</taxon>
        <taxon>Cheilostomatida</taxon>
        <taxon>Flustrina</taxon>
        <taxon>Buguloidea</taxon>
        <taxon>Bugulidae</taxon>
        <taxon>Bugula</taxon>
    </lineage>
</organism>
<dbReference type="PANTHER" id="PTHR38537">
    <property type="entry name" value="JITTERBUG, ISOFORM N"/>
    <property type="match status" value="1"/>
</dbReference>
<dbReference type="SMART" id="SM00557">
    <property type="entry name" value="IG_FLMN"/>
    <property type="match status" value="1"/>
</dbReference>
<dbReference type="EMBL" id="VXIV02003495">
    <property type="protein sequence ID" value="KAF6016650.1"/>
    <property type="molecule type" value="Genomic_DNA"/>
</dbReference>
<name>A0A7J7IRY3_BUGNE</name>
<feature type="repeat" description="Filamin" evidence="3">
    <location>
        <begin position="27"/>
        <end position="97"/>
    </location>
</feature>
<dbReference type="Proteomes" id="UP000593567">
    <property type="component" value="Unassembled WGS sequence"/>
</dbReference>
<dbReference type="GO" id="GO:0051015">
    <property type="term" value="F:actin filament binding"/>
    <property type="evidence" value="ECO:0007669"/>
    <property type="project" value="InterPro"/>
</dbReference>
<gene>
    <name evidence="4" type="ORF">EB796_025052</name>
</gene>
<evidence type="ECO:0000313" key="4">
    <source>
        <dbReference type="EMBL" id="KAF6016650.1"/>
    </source>
</evidence>
<dbReference type="InterPro" id="IPR017868">
    <property type="entry name" value="Filamin/ABP280_repeat-like"/>
</dbReference>
<evidence type="ECO:0000313" key="5">
    <source>
        <dbReference type="Proteomes" id="UP000593567"/>
    </source>
</evidence>
<dbReference type="InterPro" id="IPR001298">
    <property type="entry name" value="Filamin/ABP280_rpt"/>
</dbReference>
<comment type="similarity">
    <text evidence="1">Belongs to the filamin family.</text>
</comment>
<evidence type="ECO:0000256" key="3">
    <source>
        <dbReference type="PROSITE-ProRule" id="PRU00087"/>
    </source>
</evidence>
<accession>A0A7J7IRY3</accession>
<dbReference type="PANTHER" id="PTHR38537:SF8">
    <property type="entry name" value="FILAMIN-A"/>
    <property type="match status" value="1"/>
</dbReference>
<dbReference type="OrthoDB" id="5334309at2759"/>
<dbReference type="InterPro" id="IPR044801">
    <property type="entry name" value="Filamin"/>
</dbReference>
<dbReference type="PROSITE" id="PS50194">
    <property type="entry name" value="FILAMIN_REPEAT"/>
    <property type="match status" value="2"/>
</dbReference>
<feature type="repeat" description="Filamin" evidence="3">
    <location>
        <begin position="1"/>
        <end position="24"/>
    </location>
</feature>
<keyword evidence="5" id="KW-1185">Reference proteome</keyword>
<dbReference type="GO" id="GO:0030036">
    <property type="term" value="P:actin cytoskeleton organization"/>
    <property type="evidence" value="ECO:0007669"/>
    <property type="project" value="InterPro"/>
</dbReference>
<keyword evidence="2" id="KW-0677">Repeat</keyword>
<dbReference type="AlphaFoldDB" id="A0A7J7IRY3"/>
<dbReference type="InterPro" id="IPR013783">
    <property type="entry name" value="Ig-like_fold"/>
</dbReference>
<reference evidence="4" key="1">
    <citation type="submission" date="2020-06" db="EMBL/GenBank/DDBJ databases">
        <title>Draft genome of Bugula neritina, a colonial animal packing powerful symbionts and potential medicines.</title>
        <authorList>
            <person name="Rayko M."/>
        </authorList>
    </citation>
    <scope>NUCLEOTIDE SEQUENCE [LARGE SCALE GENOMIC DNA]</scope>
    <source>
        <strain evidence="4">Kwan_BN1</strain>
    </source>
</reference>